<evidence type="ECO:0000259" key="1">
    <source>
        <dbReference type="PROSITE" id="PS50191"/>
    </source>
</evidence>
<protein>
    <recommendedName>
        <fullName evidence="1">CRAL-TRIO domain-containing protein</fullName>
    </recommendedName>
</protein>
<keyword evidence="3" id="KW-1185">Reference proteome</keyword>
<dbReference type="Gene3D" id="3.40.525.10">
    <property type="entry name" value="CRAL-TRIO lipid binding domain"/>
    <property type="match status" value="1"/>
</dbReference>
<accession>A0AAW1VI07</accession>
<dbReference type="PROSITE" id="PS50191">
    <property type="entry name" value="CRAL_TRIO"/>
    <property type="match status" value="1"/>
</dbReference>
<dbReference type="PANTHER" id="PTHR10174:SF213">
    <property type="entry name" value="CRAL-TRIO DOMAIN-CONTAINING PROTEIN"/>
    <property type="match status" value="1"/>
</dbReference>
<dbReference type="PRINTS" id="PR00180">
    <property type="entry name" value="CRETINALDHBP"/>
</dbReference>
<sequence>MYKMVDANEEYAKDSKLKREDVENLRFWTEKQPHLPKITELQLILFLQSCYYSNERAKSAIENFFTVRTLFEDLFSNLNPQESSIQMSLDVGLSYVLPEVTPNGDKIVLLKLLDNNPNKYILQDQLKRFDMMLMLYMHLMGTNEGMQITFDFEGSTMSHLLKANPSLVKKYLFYLQEAVPIRLKHVHVINVPSWIDRFLALIKPFLKKELLDMIHIHTSMNTFYEYVPKKILPKEYGGSAESVDILKDLQNQRTNESKRVEKTNYDKIFGMEGTFKRLEID</sequence>
<evidence type="ECO:0000313" key="3">
    <source>
        <dbReference type="Proteomes" id="UP001431783"/>
    </source>
</evidence>
<dbReference type="SMART" id="SM00516">
    <property type="entry name" value="SEC14"/>
    <property type="match status" value="1"/>
</dbReference>
<name>A0AAW1VI07_9CUCU</name>
<dbReference type="GO" id="GO:0016020">
    <property type="term" value="C:membrane"/>
    <property type="evidence" value="ECO:0007669"/>
    <property type="project" value="TreeGrafter"/>
</dbReference>
<dbReference type="SUPFAM" id="SSF46938">
    <property type="entry name" value="CRAL/TRIO N-terminal domain"/>
    <property type="match status" value="1"/>
</dbReference>
<feature type="domain" description="CRAL-TRIO" evidence="1">
    <location>
        <begin position="81"/>
        <end position="244"/>
    </location>
</feature>
<dbReference type="Proteomes" id="UP001431783">
    <property type="component" value="Unassembled WGS sequence"/>
</dbReference>
<dbReference type="GO" id="GO:1902936">
    <property type="term" value="F:phosphatidylinositol bisphosphate binding"/>
    <property type="evidence" value="ECO:0007669"/>
    <property type="project" value="TreeGrafter"/>
</dbReference>
<organism evidence="2 3">
    <name type="scientific">Henosepilachna vigintioctopunctata</name>
    <dbReference type="NCBI Taxonomy" id="420089"/>
    <lineage>
        <taxon>Eukaryota</taxon>
        <taxon>Metazoa</taxon>
        <taxon>Ecdysozoa</taxon>
        <taxon>Arthropoda</taxon>
        <taxon>Hexapoda</taxon>
        <taxon>Insecta</taxon>
        <taxon>Pterygota</taxon>
        <taxon>Neoptera</taxon>
        <taxon>Endopterygota</taxon>
        <taxon>Coleoptera</taxon>
        <taxon>Polyphaga</taxon>
        <taxon>Cucujiformia</taxon>
        <taxon>Coccinelloidea</taxon>
        <taxon>Coccinellidae</taxon>
        <taxon>Epilachninae</taxon>
        <taxon>Epilachnini</taxon>
        <taxon>Henosepilachna</taxon>
    </lineage>
</organism>
<dbReference type="InterPro" id="IPR001251">
    <property type="entry name" value="CRAL-TRIO_dom"/>
</dbReference>
<reference evidence="2 3" key="1">
    <citation type="submission" date="2023-03" db="EMBL/GenBank/DDBJ databases">
        <title>Genome insight into feeding habits of ladybird beetles.</title>
        <authorList>
            <person name="Li H.-S."/>
            <person name="Huang Y.-H."/>
            <person name="Pang H."/>
        </authorList>
    </citation>
    <scope>NUCLEOTIDE SEQUENCE [LARGE SCALE GENOMIC DNA]</scope>
    <source>
        <strain evidence="2">SYSU_2023b</strain>
        <tissue evidence="2">Whole body</tissue>
    </source>
</reference>
<proteinExistence type="predicted"/>
<dbReference type="EMBL" id="JARQZJ010000135">
    <property type="protein sequence ID" value="KAK9892503.1"/>
    <property type="molecule type" value="Genomic_DNA"/>
</dbReference>
<evidence type="ECO:0000313" key="2">
    <source>
        <dbReference type="EMBL" id="KAK9892503.1"/>
    </source>
</evidence>
<dbReference type="AlphaFoldDB" id="A0AAW1VI07"/>
<dbReference type="Pfam" id="PF00650">
    <property type="entry name" value="CRAL_TRIO"/>
    <property type="match status" value="1"/>
</dbReference>
<comment type="caution">
    <text evidence="2">The sequence shown here is derived from an EMBL/GenBank/DDBJ whole genome shotgun (WGS) entry which is preliminary data.</text>
</comment>
<gene>
    <name evidence="2" type="ORF">WA026_020493</name>
</gene>
<dbReference type="CDD" id="cd00170">
    <property type="entry name" value="SEC14"/>
    <property type="match status" value="1"/>
</dbReference>
<dbReference type="PANTHER" id="PTHR10174">
    <property type="entry name" value="ALPHA-TOCOPHEROL TRANSFER PROTEIN-RELATED"/>
    <property type="match status" value="1"/>
</dbReference>
<dbReference type="InterPro" id="IPR036865">
    <property type="entry name" value="CRAL-TRIO_dom_sf"/>
</dbReference>
<dbReference type="InterPro" id="IPR036273">
    <property type="entry name" value="CRAL/TRIO_N_dom_sf"/>
</dbReference>
<dbReference type="SUPFAM" id="SSF52087">
    <property type="entry name" value="CRAL/TRIO domain"/>
    <property type="match status" value="1"/>
</dbReference>